<evidence type="ECO:0000256" key="1">
    <source>
        <dbReference type="ARBA" id="ARBA00007634"/>
    </source>
</evidence>
<dbReference type="GO" id="GO:0006412">
    <property type="term" value="P:translation"/>
    <property type="evidence" value="ECO:0007669"/>
    <property type="project" value="InterPro"/>
</dbReference>
<protein>
    <recommendedName>
        <fullName evidence="8">30S ribosomal protein S20</fullName>
    </recommendedName>
</protein>
<organism evidence="7">
    <name type="scientific">marine sediment metagenome</name>
    <dbReference type="NCBI Taxonomy" id="412755"/>
    <lineage>
        <taxon>unclassified sequences</taxon>
        <taxon>metagenomes</taxon>
        <taxon>ecological metagenomes</taxon>
    </lineage>
</organism>
<dbReference type="InterPro" id="IPR036510">
    <property type="entry name" value="Ribosomal_bS20_sf"/>
</dbReference>
<dbReference type="GO" id="GO:0070181">
    <property type="term" value="F:small ribosomal subunit rRNA binding"/>
    <property type="evidence" value="ECO:0007669"/>
    <property type="project" value="TreeGrafter"/>
</dbReference>
<dbReference type="GO" id="GO:0003735">
    <property type="term" value="F:structural constituent of ribosome"/>
    <property type="evidence" value="ECO:0007669"/>
    <property type="project" value="InterPro"/>
</dbReference>
<feature type="region of interest" description="Disordered" evidence="6">
    <location>
        <begin position="89"/>
        <end position="118"/>
    </location>
</feature>
<dbReference type="PANTHER" id="PTHR33398:SF1">
    <property type="entry name" value="SMALL RIBOSOMAL SUBUNIT PROTEIN BS20C"/>
    <property type="match status" value="1"/>
</dbReference>
<evidence type="ECO:0000256" key="2">
    <source>
        <dbReference type="ARBA" id="ARBA00022730"/>
    </source>
</evidence>
<dbReference type="NCBIfam" id="TIGR00029">
    <property type="entry name" value="S20"/>
    <property type="match status" value="1"/>
</dbReference>
<accession>X1DSQ9</accession>
<evidence type="ECO:0000256" key="6">
    <source>
        <dbReference type="SAM" id="MobiDB-lite"/>
    </source>
</evidence>
<dbReference type="Gene3D" id="1.20.58.110">
    <property type="entry name" value="Ribosomal protein S20"/>
    <property type="match status" value="1"/>
</dbReference>
<name>X1DSQ9_9ZZZZ</name>
<keyword evidence="4" id="KW-0689">Ribosomal protein</keyword>
<dbReference type="EMBL" id="BARU01003376">
    <property type="protein sequence ID" value="GAH23207.1"/>
    <property type="molecule type" value="Genomic_DNA"/>
</dbReference>
<keyword evidence="5" id="KW-0687">Ribonucleoprotein</keyword>
<sequence length="118" mass="13001">MPVSKSAQKQVRVTERRRLRNKPIRSLCKSNITKAERLIFRGELEAAREAVVVAISSLDKAAEKGIIHPNNAARRKSRLMKKLNEAQALALAETEPEAAESEPEAAEQPSQEELDSGG</sequence>
<dbReference type="Pfam" id="PF01649">
    <property type="entry name" value="Ribosomal_S20p"/>
    <property type="match status" value="1"/>
</dbReference>
<gene>
    <name evidence="7" type="ORF">S03H2_07348</name>
</gene>
<dbReference type="GO" id="GO:0015935">
    <property type="term" value="C:small ribosomal subunit"/>
    <property type="evidence" value="ECO:0007669"/>
    <property type="project" value="TreeGrafter"/>
</dbReference>
<reference evidence="7" key="1">
    <citation type="journal article" date="2014" name="Front. Microbiol.">
        <title>High frequency of phylogenetically diverse reductive dehalogenase-homologous genes in deep subseafloor sedimentary metagenomes.</title>
        <authorList>
            <person name="Kawai M."/>
            <person name="Futagami T."/>
            <person name="Toyoda A."/>
            <person name="Takaki Y."/>
            <person name="Nishi S."/>
            <person name="Hori S."/>
            <person name="Arai W."/>
            <person name="Tsubouchi T."/>
            <person name="Morono Y."/>
            <person name="Uchiyama I."/>
            <person name="Ito T."/>
            <person name="Fujiyama A."/>
            <person name="Inagaki F."/>
            <person name="Takami H."/>
        </authorList>
    </citation>
    <scope>NUCLEOTIDE SEQUENCE</scope>
    <source>
        <strain evidence="7">Expedition CK06-06</strain>
    </source>
</reference>
<dbReference type="AlphaFoldDB" id="X1DSQ9"/>
<feature type="compositionally biased region" description="Acidic residues" evidence="6">
    <location>
        <begin position="94"/>
        <end position="118"/>
    </location>
</feature>
<evidence type="ECO:0000256" key="5">
    <source>
        <dbReference type="ARBA" id="ARBA00023274"/>
    </source>
</evidence>
<comment type="caution">
    <text evidence="7">The sequence shown here is derived from an EMBL/GenBank/DDBJ whole genome shotgun (WGS) entry which is preliminary data.</text>
</comment>
<dbReference type="PANTHER" id="PTHR33398">
    <property type="entry name" value="30S RIBOSOMAL PROTEIN S20"/>
    <property type="match status" value="1"/>
</dbReference>
<dbReference type="HAMAP" id="MF_00500">
    <property type="entry name" value="Ribosomal_bS20"/>
    <property type="match status" value="1"/>
</dbReference>
<evidence type="ECO:0000256" key="3">
    <source>
        <dbReference type="ARBA" id="ARBA00022884"/>
    </source>
</evidence>
<keyword evidence="2" id="KW-0699">rRNA-binding</keyword>
<evidence type="ECO:0008006" key="8">
    <source>
        <dbReference type="Google" id="ProtNLM"/>
    </source>
</evidence>
<evidence type="ECO:0000313" key="7">
    <source>
        <dbReference type="EMBL" id="GAH23207.1"/>
    </source>
</evidence>
<comment type="similarity">
    <text evidence="1">Belongs to the bacterial ribosomal protein bS20 family.</text>
</comment>
<evidence type="ECO:0000256" key="4">
    <source>
        <dbReference type="ARBA" id="ARBA00022980"/>
    </source>
</evidence>
<keyword evidence="3" id="KW-0694">RNA-binding</keyword>
<dbReference type="GO" id="GO:0005829">
    <property type="term" value="C:cytosol"/>
    <property type="evidence" value="ECO:0007669"/>
    <property type="project" value="TreeGrafter"/>
</dbReference>
<proteinExistence type="inferred from homology"/>
<dbReference type="SUPFAM" id="SSF46992">
    <property type="entry name" value="Ribosomal protein S20"/>
    <property type="match status" value="1"/>
</dbReference>
<dbReference type="InterPro" id="IPR002583">
    <property type="entry name" value="Ribosomal_bS20"/>
</dbReference>